<evidence type="ECO:0000256" key="5">
    <source>
        <dbReference type="ARBA" id="ARBA00023136"/>
    </source>
</evidence>
<evidence type="ECO:0000256" key="4">
    <source>
        <dbReference type="ARBA" id="ARBA00022989"/>
    </source>
</evidence>
<dbReference type="Proteomes" id="UP000288279">
    <property type="component" value="Unassembled WGS sequence"/>
</dbReference>
<feature type="transmembrane region" description="Helical" evidence="6">
    <location>
        <begin position="21"/>
        <end position="39"/>
    </location>
</feature>
<feature type="transmembrane region" description="Helical" evidence="6">
    <location>
        <begin position="232"/>
        <end position="250"/>
    </location>
</feature>
<accession>A0A432ZMZ4</accession>
<evidence type="ECO:0000256" key="2">
    <source>
        <dbReference type="ARBA" id="ARBA00022475"/>
    </source>
</evidence>
<comment type="subcellular location">
    <subcellularLocation>
        <location evidence="1">Cell membrane</location>
        <topology evidence="1">Multi-pass membrane protein</topology>
    </subcellularLocation>
</comment>
<keyword evidence="9" id="KW-1185">Reference proteome</keyword>
<evidence type="ECO:0000313" key="9">
    <source>
        <dbReference type="Proteomes" id="UP000288279"/>
    </source>
</evidence>
<dbReference type="AlphaFoldDB" id="A0A432ZMZ4"/>
<gene>
    <name evidence="8" type="ORF">CWI83_01760</name>
</gene>
<dbReference type="PANTHER" id="PTHR33406:SF10">
    <property type="entry name" value="SSD DOMAIN-CONTAINING PROTEIN"/>
    <property type="match status" value="1"/>
</dbReference>
<dbReference type="InterPro" id="IPR000731">
    <property type="entry name" value="SSD"/>
</dbReference>
<protein>
    <submittedName>
        <fullName evidence="8">RND transporter</fullName>
    </submittedName>
</protein>
<dbReference type="GO" id="GO:0005886">
    <property type="term" value="C:plasma membrane"/>
    <property type="evidence" value="ECO:0007669"/>
    <property type="project" value="UniProtKB-SubCell"/>
</dbReference>
<dbReference type="PANTHER" id="PTHR33406">
    <property type="entry name" value="MEMBRANE PROTEIN MJ1562-RELATED"/>
    <property type="match status" value="1"/>
</dbReference>
<feature type="transmembrane region" description="Helical" evidence="6">
    <location>
        <begin position="642"/>
        <end position="664"/>
    </location>
</feature>
<dbReference type="EMBL" id="PIQG01000001">
    <property type="protein sequence ID" value="RUO79265.1"/>
    <property type="molecule type" value="Genomic_DNA"/>
</dbReference>
<feature type="transmembrane region" description="Helical" evidence="6">
    <location>
        <begin position="416"/>
        <end position="435"/>
    </location>
</feature>
<reference evidence="8 9" key="1">
    <citation type="journal article" date="2011" name="Front. Microbiol.">
        <title>Genomic signatures of strain selection and enhancement in Bacillus atrophaeus var. globigii, a historical biowarfare simulant.</title>
        <authorList>
            <person name="Gibbons H.S."/>
            <person name="Broomall S.M."/>
            <person name="McNew L.A."/>
            <person name="Daligault H."/>
            <person name="Chapman C."/>
            <person name="Bruce D."/>
            <person name="Karavis M."/>
            <person name="Krepps M."/>
            <person name="McGregor P.A."/>
            <person name="Hong C."/>
            <person name="Park K.H."/>
            <person name="Akmal A."/>
            <person name="Feldman A."/>
            <person name="Lin J.S."/>
            <person name="Chang W.E."/>
            <person name="Higgs B.W."/>
            <person name="Demirev P."/>
            <person name="Lindquist J."/>
            <person name="Liem A."/>
            <person name="Fochler E."/>
            <person name="Read T.D."/>
            <person name="Tapia R."/>
            <person name="Johnson S."/>
            <person name="Bishop-Lilly K.A."/>
            <person name="Detter C."/>
            <person name="Han C."/>
            <person name="Sozhamannan S."/>
            <person name="Rosenzweig C.N."/>
            <person name="Skowronski E.W."/>
        </authorList>
    </citation>
    <scope>NUCLEOTIDE SEQUENCE [LARGE SCALE GENOMIC DNA]</scope>
    <source>
        <strain evidence="8 9">PIT1</strain>
    </source>
</reference>
<proteinExistence type="predicted"/>
<feature type="transmembrane region" description="Helical" evidence="6">
    <location>
        <begin position="360"/>
        <end position="386"/>
    </location>
</feature>
<dbReference type="SUPFAM" id="SSF82866">
    <property type="entry name" value="Multidrug efflux transporter AcrB transmembrane domain"/>
    <property type="match status" value="2"/>
</dbReference>
<keyword evidence="4 6" id="KW-1133">Transmembrane helix</keyword>
<dbReference type="RefSeq" id="WP_126824881.1">
    <property type="nucleotide sequence ID" value="NZ_PIQG01000001.1"/>
</dbReference>
<organism evidence="8 9">
    <name type="scientific">Pseudidiomarina taiwanensis</name>
    <dbReference type="NCBI Taxonomy" id="337250"/>
    <lineage>
        <taxon>Bacteria</taxon>
        <taxon>Pseudomonadati</taxon>
        <taxon>Pseudomonadota</taxon>
        <taxon>Gammaproteobacteria</taxon>
        <taxon>Alteromonadales</taxon>
        <taxon>Idiomarinaceae</taxon>
        <taxon>Pseudidiomarina</taxon>
    </lineage>
</organism>
<feature type="transmembrane region" description="Helical" evidence="6">
    <location>
        <begin position="619"/>
        <end position="635"/>
    </location>
</feature>
<keyword evidence="2" id="KW-1003">Cell membrane</keyword>
<feature type="transmembrane region" description="Helical" evidence="6">
    <location>
        <begin position="329"/>
        <end position="354"/>
    </location>
</feature>
<evidence type="ECO:0000259" key="7">
    <source>
        <dbReference type="PROSITE" id="PS50156"/>
    </source>
</evidence>
<dbReference type="InterPro" id="IPR050545">
    <property type="entry name" value="Mycobact_MmpL"/>
</dbReference>
<feature type="transmembrane region" description="Helical" evidence="6">
    <location>
        <begin position="257"/>
        <end position="279"/>
    </location>
</feature>
<dbReference type="InterPro" id="IPR004869">
    <property type="entry name" value="MMPL_dom"/>
</dbReference>
<keyword evidence="5 6" id="KW-0472">Membrane</keyword>
<evidence type="ECO:0000256" key="6">
    <source>
        <dbReference type="SAM" id="Phobius"/>
    </source>
</evidence>
<dbReference type="Gene3D" id="1.20.1640.10">
    <property type="entry name" value="Multidrug efflux transporter AcrB transmembrane domain"/>
    <property type="match status" value="2"/>
</dbReference>
<name>A0A432ZMZ4_9GAMM</name>
<feature type="transmembrane region" description="Helical" evidence="6">
    <location>
        <begin position="716"/>
        <end position="736"/>
    </location>
</feature>
<keyword evidence="3 6" id="KW-0812">Transmembrane</keyword>
<dbReference type="Pfam" id="PF03176">
    <property type="entry name" value="MMPL"/>
    <property type="match status" value="2"/>
</dbReference>
<feature type="domain" description="SSD" evidence="7">
    <location>
        <begin position="257"/>
        <end position="383"/>
    </location>
</feature>
<dbReference type="OrthoDB" id="5963930at2"/>
<feature type="transmembrane region" description="Helical" evidence="6">
    <location>
        <begin position="742"/>
        <end position="769"/>
    </location>
</feature>
<evidence type="ECO:0000256" key="3">
    <source>
        <dbReference type="ARBA" id="ARBA00022692"/>
    </source>
</evidence>
<evidence type="ECO:0000313" key="8">
    <source>
        <dbReference type="EMBL" id="RUO79265.1"/>
    </source>
</evidence>
<dbReference type="PROSITE" id="PS50156">
    <property type="entry name" value="SSD"/>
    <property type="match status" value="1"/>
</dbReference>
<sequence>MSKQIHTTEVVLEKALFKFRPFWFVIFALLTAFLAWHASQVRPEASFTKMIPTNHPFIQNYFKHADDLSTLGNVVRIAVETTDGDIFTPEYQKLLQEVTDEVFFIPGVDRSGLKSIWTPNVRWSEVTEEGFVGGPVIPDTWDASAASLDQLRTNILRSGEVGNLVANNFRSALIYVPLNEVNPDTGEALDYQEFSENLENLIRDKYESDTIKIHITGFAKIIGDLIEGAEQVGLFFLLAIIITLLMLYIYSRCWRSALAVLSCSFIAVVWQLGIIKLIGSGINPYSMLVPFLVFAIGVSHGVQIINAIANNRVDGHDKFDSSKLAFRGLYIAGLTALVSDAIGFTTLMVIDIAVIQELAIAASIGVAVVVLTNLGLLPLIMSYIGVSPKGTEYTAKVRGERHPVLNFFTHFSRPKYAYTALVVALIGLGWGLYYGQQMKIGDLDAGAPELRPDSRYNLDNQFIVDNYSSSTDIFVVMAETEPSQCIAYDNLEVMDRFSWHMQNTPGVQDVKSVVYVAKMGGYGLNEGNLKWFSLNRNQYVLNANTSRTPPGLINPDCSMAPIIIYLNDHKAETLKTVVAAVDNFNQSYQQEGLELLMAAGNSGIEAATNSVIEDAQYEMLLWVYGVVIVLCLITFRSIRTVICIVLPLMLTTIMSQGLMAVLGIGVKVATLPVIALGVGIGVDYGIYIYTKIKEGLEQGMHLDDCYKYALDSTGKAVGFTGLTLAIGVATWIFSPIKFQADMGILLTFMFLWNMLGALILIPALARLFARFGKQIH</sequence>
<feature type="transmembrane region" description="Helical" evidence="6">
    <location>
        <begin position="670"/>
        <end position="690"/>
    </location>
</feature>
<feature type="transmembrane region" description="Helical" evidence="6">
    <location>
        <begin position="285"/>
        <end position="308"/>
    </location>
</feature>
<comment type="caution">
    <text evidence="8">The sequence shown here is derived from an EMBL/GenBank/DDBJ whole genome shotgun (WGS) entry which is preliminary data.</text>
</comment>
<evidence type="ECO:0000256" key="1">
    <source>
        <dbReference type="ARBA" id="ARBA00004651"/>
    </source>
</evidence>